<feature type="coiled-coil region" evidence="6">
    <location>
        <begin position="70"/>
        <end position="115"/>
    </location>
</feature>
<dbReference type="Pfam" id="PF08281">
    <property type="entry name" value="Sigma70_r4_2"/>
    <property type="match status" value="1"/>
</dbReference>
<dbReference type="InterPro" id="IPR039425">
    <property type="entry name" value="RNA_pol_sigma-70-like"/>
</dbReference>
<evidence type="ECO:0000313" key="10">
    <source>
        <dbReference type="Proteomes" id="UP000199050"/>
    </source>
</evidence>
<sequence>MIKQILQGDHAKFRCLIDSYGRHIYQVTYSVLHQAQDAEDAAQEAFVQIYKSLPQYRSEGFKTWITRIALHKAIDIKRKLERRKAEVNNSEDVILQTADHQADVVRQLLKKEEKELLRQNILSLPHQHRDIIVDFYLKEENYEQIALKSQISVRTVESRLYRARQWIRTHWKEAPRDE</sequence>
<dbReference type="InterPro" id="IPR013324">
    <property type="entry name" value="RNA_pol_sigma_r3/r4-like"/>
</dbReference>
<feature type="domain" description="RNA polymerase sigma-70 region 2" evidence="7">
    <location>
        <begin position="16"/>
        <end position="82"/>
    </location>
</feature>
<dbReference type="RefSeq" id="WP_090717337.1">
    <property type="nucleotide sequence ID" value="NZ_FNDX01000033.1"/>
</dbReference>
<evidence type="ECO:0000256" key="2">
    <source>
        <dbReference type="ARBA" id="ARBA00023015"/>
    </source>
</evidence>
<reference evidence="10" key="1">
    <citation type="submission" date="2016-10" db="EMBL/GenBank/DDBJ databases">
        <authorList>
            <person name="Varghese N."/>
            <person name="Submissions S."/>
        </authorList>
    </citation>
    <scope>NUCLEOTIDE SEQUENCE [LARGE SCALE GENOMIC DNA]</scope>
    <source>
        <strain evidence="10">CGMCC 1.11012</strain>
    </source>
</reference>
<proteinExistence type="inferred from homology"/>
<keyword evidence="5" id="KW-0804">Transcription</keyword>
<dbReference type="SUPFAM" id="SSF88659">
    <property type="entry name" value="Sigma3 and sigma4 domains of RNA polymerase sigma factors"/>
    <property type="match status" value="1"/>
</dbReference>
<dbReference type="Gene3D" id="1.10.10.10">
    <property type="entry name" value="Winged helix-like DNA-binding domain superfamily/Winged helix DNA-binding domain"/>
    <property type="match status" value="1"/>
</dbReference>
<feature type="domain" description="RNA polymerase sigma factor 70 region 4 type 2" evidence="8">
    <location>
        <begin position="116"/>
        <end position="166"/>
    </location>
</feature>
<dbReference type="InterPro" id="IPR013249">
    <property type="entry name" value="RNA_pol_sigma70_r4_t2"/>
</dbReference>
<dbReference type="GO" id="GO:0016987">
    <property type="term" value="F:sigma factor activity"/>
    <property type="evidence" value="ECO:0007669"/>
    <property type="project" value="UniProtKB-KW"/>
</dbReference>
<evidence type="ECO:0000259" key="8">
    <source>
        <dbReference type="Pfam" id="PF08281"/>
    </source>
</evidence>
<dbReference type="InterPro" id="IPR014284">
    <property type="entry name" value="RNA_pol_sigma-70_dom"/>
</dbReference>
<keyword evidence="4" id="KW-0238">DNA-binding</keyword>
<keyword evidence="2" id="KW-0805">Transcription regulation</keyword>
<dbReference type="SUPFAM" id="SSF88946">
    <property type="entry name" value="Sigma2 domain of RNA polymerase sigma factors"/>
    <property type="match status" value="1"/>
</dbReference>
<dbReference type="InterPro" id="IPR036388">
    <property type="entry name" value="WH-like_DNA-bd_sf"/>
</dbReference>
<protein>
    <submittedName>
        <fullName evidence="9">RNA polymerase sigma factor, sigma-70 family</fullName>
    </submittedName>
</protein>
<dbReference type="Gene3D" id="1.10.1740.10">
    <property type="match status" value="1"/>
</dbReference>
<name>A0A1G8ZQB7_9BACL</name>
<accession>A0A1G8ZQB7</accession>
<evidence type="ECO:0000256" key="4">
    <source>
        <dbReference type="ARBA" id="ARBA00023125"/>
    </source>
</evidence>
<dbReference type="AlphaFoldDB" id="A0A1G8ZQB7"/>
<dbReference type="STRING" id="1174501.SAMN05216192_13348"/>
<dbReference type="NCBIfam" id="TIGR02937">
    <property type="entry name" value="sigma70-ECF"/>
    <property type="match status" value="1"/>
</dbReference>
<keyword evidence="6" id="KW-0175">Coiled coil</keyword>
<evidence type="ECO:0000313" key="9">
    <source>
        <dbReference type="EMBL" id="SDK16764.1"/>
    </source>
</evidence>
<dbReference type="InterPro" id="IPR013325">
    <property type="entry name" value="RNA_pol_sigma_r2"/>
</dbReference>
<evidence type="ECO:0000256" key="6">
    <source>
        <dbReference type="SAM" id="Coils"/>
    </source>
</evidence>
<dbReference type="PANTHER" id="PTHR43133:SF8">
    <property type="entry name" value="RNA POLYMERASE SIGMA FACTOR HI_1459-RELATED"/>
    <property type="match status" value="1"/>
</dbReference>
<evidence type="ECO:0000259" key="7">
    <source>
        <dbReference type="Pfam" id="PF04542"/>
    </source>
</evidence>
<comment type="similarity">
    <text evidence="1">Belongs to the sigma-70 factor family. ECF subfamily.</text>
</comment>
<organism evidence="9 10">
    <name type="scientific">Paenibacillus typhae</name>
    <dbReference type="NCBI Taxonomy" id="1174501"/>
    <lineage>
        <taxon>Bacteria</taxon>
        <taxon>Bacillati</taxon>
        <taxon>Bacillota</taxon>
        <taxon>Bacilli</taxon>
        <taxon>Bacillales</taxon>
        <taxon>Paenibacillaceae</taxon>
        <taxon>Paenibacillus</taxon>
    </lineage>
</organism>
<gene>
    <name evidence="9" type="ORF">SAMN05216192_13348</name>
</gene>
<evidence type="ECO:0000256" key="3">
    <source>
        <dbReference type="ARBA" id="ARBA00023082"/>
    </source>
</evidence>
<dbReference type="EMBL" id="FNDX01000033">
    <property type="protein sequence ID" value="SDK16764.1"/>
    <property type="molecule type" value="Genomic_DNA"/>
</dbReference>
<dbReference type="Pfam" id="PF04542">
    <property type="entry name" value="Sigma70_r2"/>
    <property type="match status" value="1"/>
</dbReference>
<dbReference type="PANTHER" id="PTHR43133">
    <property type="entry name" value="RNA POLYMERASE ECF-TYPE SIGMA FACTO"/>
    <property type="match status" value="1"/>
</dbReference>
<dbReference type="GO" id="GO:0006352">
    <property type="term" value="P:DNA-templated transcription initiation"/>
    <property type="evidence" value="ECO:0007669"/>
    <property type="project" value="InterPro"/>
</dbReference>
<keyword evidence="10" id="KW-1185">Reference proteome</keyword>
<evidence type="ECO:0000256" key="5">
    <source>
        <dbReference type="ARBA" id="ARBA00023163"/>
    </source>
</evidence>
<evidence type="ECO:0000256" key="1">
    <source>
        <dbReference type="ARBA" id="ARBA00010641"/>
    </source>
</evidence>
<dbReference type="Proteomes" id="UP000199050">
    <property type="component" value="Unassembled WGS sequence"/>
</dbReference>
<dbReference type="OrthoDB" id="9784984at2"/>
<dbReference type="InterPro" id="IPR007627">
    <property type="entry name" value="RNA_pol_sigma70_r2"/>
</dbReference>
<dbReference type="GO" id="GO:0003677">
    <property type="term" value="F:DNA binding"/>
    <property type="evidence" value="ECO:0007669"/>
    <property type="project" value="UniProtKB-KW"/>
</dbReference>
<keyword evidence="3" id="KW-0731">Sigma factor</keyword>